<evidence type="ECO:0000256" key="3">
    <source>
        <dbReference type="HAMAP-Rule" id="MF_00528"/>
    </source>
</evidence>
<reference evidence="4 5" key="1">
    <citation type="submission" date="2016-10" db="EMBL/GenBank/DDBJ databases">
        <authorList>
            <person name="de Groot N.N."/>
        </authorList>
    </citation>
    <scope>NUCLEOTIDE SEQUENCE [LARGE SCALE GENOMIC DNA]</scope>
    <source>
        <strain evidence="4 5">DSM 18978</strain>
    </source>
</reference>
<dbReference type="PANTHER" id="PTHR43213">
    <property type="entry name" value="BIFUNCTIONAL DTTP/UTP PYROPHOSPHATASE/METHYLTRANSFERASE PROTEIN-RELATED"/>
    <property type="match status" value="1"/>
</dbReference>
<keyword evidence="2 3" id="KW-0378">Hydrolase</keyword>
<evidence type="ECO:0000256" key="1">
    <source>
        <dbReference type="ARBA" id="ARBA00001968"/>
    </source>
</evidence>
<dbReference type="EMBL" id="FMUS01000004">
    <property type="protein sequence ID" value="SCY15977.1"/>
    <property type="molecule type" value="Genomic_DNA"/>
</dbReference>
<comment type="catalytic activity">
    <reaction evidence="3">
        <text>dTTP + H2O = dTMP + diphosphate + H(+)</text>
        <dbReference type="Rhea" id="RHEA:28534"/>
        <dbReference type="ChEBI" id="CHEBI:15377"/>
        <dbReference type="ChEBI" id="CHEBI:15378"/>
        <dbReference type="ChEBI" id="CHEBI:33019"/>
        <dbReference type="ChEBI" id="CHEBI:37568"/>
        <dbReference type="ChEBI" id="CHEBI:63528"/>
        <dbReference type="EC" id="3.6.1.9"/>
    </reaction>
</comment>
<dbReference type="CDD" id="cd00555">
    <property type="entry name" value="Maf"/>
    <property type="match status" value="1"/>
</dbReference>
<dbReference type="Gene3D" id="3.90.950.10">
    <property type="match status" value="1"/>
</dbReference>
<dbReference type="HAMAP" id="MF_00528">
    <property type="entry name" value="Maf"/>
    <property type="match status" value="1"/>
</dbReference>
<comment type="subcellular location">
    <subcellularLocation>
        <location evidence="3">Cytoplasm</location>
    </subcellularLocation>
</comment>
<dbReference type="EC" id="3.6.1.9" evidence="3"/>
<dbReference type="RefSeq" id="WP_091540592.1">
    <property type="nucleotide sequence ID" value="NZ_FMUS01000004.1"/>
</dbReference>
<evidence type="ECO:0000256" key="2">
    <source>
        <dbReference type="ARBA" id="ARBA00022801"/>
    </source>
</evidence>
<dbReference type="PANTHER" id="PTHR43213:SF5">
    <property type="entry name" value="BIFUNCTIONAL DTTP_UTP PYROPHOSPHATASE_METHYLTRANSFERASE PROTEIN-RELATED"/>
    <property type="match status" value="1"/>
</dbReference>
<accession>A0A1G5DN21</accession>
<name>A0A1G5DN21_9FIRM</name>
<feature type="site" description="Important for substrate specificity" evidence="3">
    <location>
        <position position="12"/>
    </location>
</feature>
<dbReference type="NCBIfam" id="TIGR00172">
    <property type="entry name" value="maf"/>
    <property type="match status" value="1"/>
</dbReference>
<protein>
    <recommendedName>
        <fullName evidence="3">dTTP/UTP pyrophosphatase</fullName>
        <shortName evidence="3">dTTPase/UTPase</shortName>
        <ecNumber evidence="3">3.6.1.9</ecNumber>
    </recommendedName>
    <alternativeName>
        <fullName evidence="3">Nucleoside triphosphate pyrophosphatase</fullName>
    </alternativeName>
    <alternativeName>
        <fullName evidence="3">Nucleotide pyrophosphatase</fullName>
        <shortName evidence="3">Nucleotide PPase</shortName>
    </alternativeName>
</protein>
<dbReference type="InterPro" id="IPR029001">
    <property type="entry name" value="ITPase-like_fam"/>
</dbReference>
<gene>
    <name evidence="4" type="ORF">SAMN03080606_00957</name>
</gene>
<keyword evidence="3" id="KW-0963">Cytoplasm</keyword>
<dbReference type="SUPFAM" id="SSF52972">
    <property type="entry name" value="ITPase-like"/>
    <property type="match status" value="1"/>
</dbReference>
<feature type="site" description="Important for substrate specificity" evidence="3">
    <location>
        <position position="154"/>
    </location>
</feature>
<dbReference type="STRING" id="1120976.SAMN03080606_00957"/>
<dbReference type="GO" id="GO:0005737">
    <property type="term" value="C:cytoplasm"/>
    <property type="evidence" value="ECO:0007669"/>
    <property type="project" value="UniProtKB-SubCell"/>
</dbReference>
<sequence length="193" mass="21761">MKKIILASNSPRRKELLLNLGLEFQVVVSNFDESLINCANPIELAEKIAYQKALSVRRNVLDDAIIIAADTIVFHDKLMGKPISEKDAYNMLRELSGKCHKVITAFSLLCSSSNIEIVEHEITKVYFKELSDEEIWSYISTGEFMDKAGAYGIQGKAALFVSRIEGDYFNVVGLPLYKLNQAMNKNFNFSLLK</sequence>
<dbReference type="Pfam" id="PF02545">
    <property type="entry name" value="Maf"/>
    <property type="match status" value="1"/>
</dbReference>
<dbReference type="InterPro" id="IPR003697">
    <property type="entry name" value="Maf-like"/>
</dbReference>
<comment type="cofactor">
    <cofactor evidence="1 3">
        <name>a divalent metal cation</name>
        <dbReference type="ChEBI" id="CHEBI:60240"/>
    </cofactor>
</comment>
<dbReference type="GO" id="GO:0036221">
    <property type="term" value="F:UTP diphosphatase activity"/>
    <property type="evidence" value="ECO:0007669"/>
    <property type="project" value="RHEA"/>
</dbReference>
<feature type="site" description="Important for substrate specificity" evidence="3">
    <location>
        <position position="71"/>
    </location>
</feature>
<dbReference type="AlphaFoldDB" id="A0A1G5DN21"/>
<dbReference type="GO" id="GO:0009117">
    <property type="term" value="P:nucleotide metabolic process"/>
    <property type="evidence" value="ECO:0007669"/>
    <property type="project" value="UniProtKB-KW"/>
</dbReference>
<comment type="function">
    <text evidence="3">Nucleoside triphosphate pyrophosphatase that hydrolyzes dTTP and UTP. May have a dual role in cell division arrest and in preventing the incorporation of modified nucleotides into cellular nucleic acids.</text>
</comment>
<keyword evidence="5" id="KW-1185">Reference proteome</keyword>
<dbReference type="Proteomes" id="UP000198636">
    <property type="component" value="Unassembled WGS sequence"/>
</dbReference>
<feature type="active site" description="Proton acceptor" evidence="3">
    <location>
        <position position="70"/>
    </location>
</feature>
<dbReference type="GO" id="GO:0036218">
    <property type="term" value="F:dTTP diphosphatase activity"/>
    <property type="evidence" value="ECO:0007669"/>
    <property type="project" value="RHEA"/>
</dbReference>
<evidence type="ECO:0000313" key="4">
    <source>
        <dbReference type="EMBL" id="SCY15977.1"/>
    </source>
</evidence>
<comment type="catalytic activity">
    <reaction evidence="3">
        <text>UTP + H2O = UMP + diphosphate + H(+)</text>
        <dbReference type="Rhea" id="RHEA:29395"/>
        <dbReference type="ChEBI" id="CHEBI:15377"/>
        <dbReference type="ChEBI" id="CHEBI:15378"/>
        <dbReference type="ChEBI" id="CHEBI:33019"/>
        <dbReference type="ChEBI" id="CHEBI:46398"/>
        <dbReference type="ChEBI" id="CHEBI:57865"/>
        <dbReference type="EC" id="3.6.1.9"/>
    </reaction>
</comment>
<comment type="similarity">
    <text evidence="3">Belongs to the Maf family. YhdE subfamily.</text>
</comment>
<proteinExistence type="inferred from homology"/>
<comment type="caution">
    <text evidence="3">Lacks conserved residue(s) required for the propagation of feature annotation.</text>
</comment>
<dbReference type="OrthoDB" id="9807767at2"/>
<evidence type="ECO:0000313" key="5">
    <source>
        <dbReference type="Proteomes" id="UP000198636"/>
    </source>
</evidence>
<organism evidence="4 5">
    <name type="scientific">Alkaliphilus peptidifermentans DSM 18978</name>
    <dbReference type="NCBI Taxonomy" id="1120976"/>
    <lineage>
        <taxon>Bacteria</taxon>
        <taxon>Bacillati</taxon>
        <taxon>Bacillota</taxon>
        <taxon>Clostridia</taxon>
        <taxon>Peptostreptococcales</taxon>
        <taxon>Natronincolaceae</taxon>
        <taxon>Alkaliphilus</taxon>
    </lineage>
</organism>
<dbReference type="PIRSF" id="PIRSF006305">
    <property type="entry name" value="Maf"/>
    <property type="match status" value="1"/>
</dbReference>
<keyword evidence="3" id="KW-0546">Nucleotide metabolism</keyword>